<sequence>MNLDDRSWMTMNELDDDGHDDEGGTAEVETEVSRRLVARHGRDDGLDSELDKPLDMTTSQARA</sequence>
<feature type="compositionally biased region" description="Acidic residues" evidence="1">
    <location>
        <begin position="13"/>
        <end position="30"/>
    </location>
</feature>
<gene>
    <name evidence="2" type="ORF">KFK09_007416</name>
</gene>
<proteinExistence type="predicted"/>
<protein>
    <submittedName>
        <fullName evidence="2">Uncharacterized protein</fullName>
    </submittedName>
</protein>
<keyword evidence="3" id="KW-1185">Reference proteome</keyword>
<name>A0A8T3BWT5_DENNO</name>
<feature type="compositionally biased region" description="Basic and acidic residues" evidence="1">
    <location>
        <begin position="40"/>
        <end position="54"/>
    </location>
</feature>
<evidence type="ECO:0000256" key="1">
    <source>
        <dbReference type="SAM" id="MobiDB-lite"/>
    </source>
</evidence>
<accession>A0A8T3BWT5</accession>
<dbReference type="EMBL" id="JAGYWB010000006">
    <property type="protein sequence ID" value="KAI0519953.1"/>
    <property type="molecule type" value="Genomic_DNA"/>
</dbReference>
<organism evidence="2 3">
    <name type="scientific">Dendrobium nobile</name>
    <name type="common">Orchid</name>
    <dbReference type="NCBI Taxonomy" id="94219"/>
    <lineage>
        <taxon>Eukaryota</taxon>
        <taxon>Viridiplantae</taxon>
        <taxon>Streptophyta</taxon>
        <taxon>Embryophyta</taxon>
        <taxon>Tracheophyta</taxon>
        <taxon>Spermatophyta</taxon>
        <taxon>Magnoliopsida</taxon>
        <taxon>Liliopsida</taxon>
        <taxon>Asparagales</taxon>
        <taxon>Orchidaceae</taxon>
        <taxon>Epidendroideae</taxon>
        <taxon>Malaxideae</taxon>
        <taxon>Dendrobiinae</taxon>
        <taxon>Dendrobium</taxon>
    </lineage>
</organism>
<dbReference type="Proteomes" id="UP000829196">
    <property type="component" value="Unassembled WGS sequence"/>
</dbReference>
<evidence type="ECO:0000313" key="2">
    <source>
        <dbReference type="EMBL" id="KAI0519953.1"/>
    </source>
</evidence>
<dbReference type="AlphaFoldDB" id="A0A8T3BWT5"/>
<reference evidence="2" key="1">
    <citation type="journal article" date="2022" name="Front. Genet.">
        <title>Chromosome-Scale Assembly of the Dendrobium nobile Genome Provides Insights Into the Molecular Mechanism of the Biosynthesis of the Medicinal Active Ingredient of Dendrobium.</title>
        <authorList>
            <person name="Xu Q."/>
            <person name="Niu S.-C."/>
            <person name="Li K.-L."/>
            <person name="Zheng P.-J."/>
            <person name="Zhang X.-J."/>
            <person name="Jia Y."/>
            <person name="Liu Y."/>
            <person name="Niu Y.-X."/>
            <person name="Yu L.-H."/>
            <person name="Chen D.-F."/>
            <person name="Zhang G.-Q."/>
        </authorList>
    </citation>
    <scope>NUCLEOTIDE SEQUENCE</scope>
    <source>
        <tissue evidence="2">Leaf</tissue>
    </source>
</reference>
<comment type="caution">
    <text evidence="2">The sequence shown here is derived from an EMBL/GenBank/DDBJ whole genome shotgun (WGS) entry which is preliminary data.</text>
</comment>
<feature type="region of interest" description="Disordered" evidence="1">
    <location>
        <begin position="1"/>
        <end position="63"/>
    </location>
</feature>
<evidence type="ECO:0000313" key="3">
    <source>
        <dbReference type="Proteomes" id="UP000829196"/>
    </source>
</evidence>